<evidence type="ECO:0000256" key="5">
    <source>
        <dbReference type="ARBA" id="ARBA00023224"/>
    </source>
</evidence>
<evidence type="ECO:0000313" key="9">
    <source>
        <dbReference type="EMBL" id="KAF8886614.1"/>
    </source>
</evidence>
<dbReference type="GO" id="GO:0031683">
    <property type="term" value="F:G-protein beta/gamma-subunit complex binding"/>
    <property type="evidence" value="ECO:0007669"/>
    <property type="project" value="InterPro"/>
</dbReference>
<dbReference type="CDD" id="cd00066">
    <property type="entry name" value="G-alpha"/>
    <property type="match status" value="1"/>
</dbReference>
<feature type="binding site" evidence="7">
    <location>
        <position position="185"/>
    </location>
    <ligand>
        <name>Mg(2+)</name>
        <dbReference type="ChEBI" id="CHEBI:18420"/>
    </ligand>
</feature>
<reference evidence="9" key="1">
    <citation type="submission" date="2020-11" db="EMBL/GenBank/DDBJ databases">
        <authorList>
            <consortium name="DOE Joint Genome Institute"/>
            <person name="Ahrendt S."/>
            <person name="Riley R."/>
            <person name="Andreopoulos W."/>
            <person name="LaButti K."/>
            <person name="Pangilinan J."/>
            <person name="Ruiz-duenas F.J."/>
            <person name="Barrasa J.M."/>
            <person name="Sanchez-Garcia M."/>
            <person name="Camarero S."/>
            <person name="Miyauchi S."/>
            <person name="Serrano A."/>
            <person name="Linde D."/>
            <person name="Babiker R."/>
            <person name="Drula E."/>
            <person name="Ayuso-Fernandez I."/>
            <person name="Pacheco R."/>
            <person name="Padilla G."/>
            <person name="Ferreira P."/>
            <person name="Barriuso J."/>
            <person name="Kellner H."/>
            <person name="Castanera R."/>
            <person name="Alfaro M."/>
            <person name="Ramirez L."/>
            <person name="Pisabarro A.G."/>
            <person name="Kuo A."/>
            <person name="Tritt A."/>
            <person name="Lipzen A."/>
            <person name="He G."/>
            <person name="Yan M."/>
            <person name="Ng V."/>
            <person name="Cullen D."/>
            <person name="Martin F."/>
            <person name="Rosso M.-N."/>
            <person name="Henrissat B."/>
            <person name="Hibbett D."/>
            <person name="Martinez A.T."/>
            <person name="Grigoriev I.V."/>
        </authorList>
    </citation>
    <scope>NUCLEOTIDE SEQUENCE</scope>
    <source>
        <strain evidence="9">AH 44721</strain>
    </source>
</reference>
<feature type="binding site" evidence="6">
    <location>
        <begin position="273"/>
        <end position="276"/>
    </location>
    <ligand>
        <name>GTP</name>
        <dbReference type="ChEBI" id="CHEBI:37565"/>
    </ligand>
</feature>
<feature type="region of interest" description="Disordered" evidence="8">
    <location>
        <begin position="1"/>
        <end position="21"/>
    </location>
</feature>
<dbReference type="InterPro" id="IPR027417">
    <property type="entry name" value="P-loop_NTPase"/>
</dbReference>
<dbReference type="PROSITE" id="PS51882">
    <property type="entry name" value="G_ALPHA"/>
    <property type="match status" value="1"/>
</dbReference>
<dbReference type="GO" id="GO:0003924">
    <property type="term" value="F:GTPase activity"/>
    <property type="evidence" value="ECO:0007669"/>
    <property type="project" value="InterPro"/>
</dbReference>
<dbReference type="GO" id="GO:0007186">
    <property type="term" value="P:G protein-coupled receptor signaling pathway"/>
    <property type="evidence" value="ECO:0007669"/>
    <property type="project" value="InterPro"/>
</dbReference>
<evidence type="ECO:0000256" key="7">
    <source>
        <dbReference type="PIRSR" id="PIRSR601019-2"/>
    </source>
</evidence>
<dbReference type="PRINTS" id="PR00318">
    <property type="entry name" value="GPROTEINA"/>
</dbReference>
<keyword evidence="5" id="KW-0807">Transducer</keyword>
<dbReference type="Gene3D" id="1.10.400.10">
    <property type="entry name" value="GI Alpha 1, domain 2-like"/>
    <property type="match status" value="1"/>
</dbReference>
<protein>
    <submittedName>
        <fullName evidence="9">Heterotrimeric G-protein alpha subunit, GPA1-like protein</fullName>
    </submittedName>
</protein>
<comment type="caution">
    <text evidence="9">The sequence shown here is derived from an EMBL/GenBank/DDBJ whole genome shotgun (WGS) entry which is preliminary data.</text>
</comment>
<dbReference type="AlphaFoldDB" id="A0A9P5NJ80"/>
<dbReference type="OrthoDB" id="5817230at2759"/>
<dbReference type="InterPro" id="IPR011025">
    <property type="entry name" value="GproteinA_insert"/>
</dbReference>
<dbReference type="FunFam" id="3.40.50.300:FF:002307">
    <property type="entry name" value="Guanine nucleotide-binding protein G(k) subunit alpha"/>
    <property type="match status" value="1"/>
</dbReference>
<dbReference type="SUPFAM" id="SSF52540">
    <property type="entry name" value="P-loop containing nucleoside triphosphate hydrolases"/>
    <property type="match status" value="1"/>
</dbReference>
<dbReference type="SUPFAM" id="SSF47895">
    <property type="entry name" value="Transducin (alpha subunit), insertion domain"/>
    <property type="match status" value="1"/>
</dbReference>
<dbReference type="GO" id="GO:0046872">
    <property type="term" value="F:metal ion binding"/>
    <property type="evidence" value="ECO:0007669"/>
    <property type="project" value="UniProtKB-KW"/>
</dbReference>
<dbReference type="Proteomes" id="UP000724874">
    <property type="component" value="Unassembled WGS sequence"/>
</dbReference>
<dbReference type="InterPro" id="IPR002975">
    <property type="entry name" value="Fungi_Gprotein_alpha"/>
</dbReference>
<evidence type="ECO:0000256" key="6">
    <source>
        <dbReference type="PIRSR" id="PIRSR601019-1"/>
    </source>
</evidence>
<keyword evidence="4 6" id="KW-0342">GTP-binding</keyword>
<evidence type="ECO:0000313" key="10">
    <source>
        <dbReference type="Proteomes" id="UP000724874"/>
    </source>
</evidence>
<evidence type="ECO:0000256" key="1">
    <source>
        <dbReference type="ARBA" id="ARBA00022723"/>
    </source>
</evidence>
<dbReference type="GO" id="GO:0005525">
    <property type="term" value="F:GTP binding"/>
    <property type="evidence" value="ECO:0007669"/>
    <property type="project" value="UniProtKB-KW"/>
</dbReference>
<evidence type="ECO:0000256" key="3">
    <source>
        <dbReference type="ARBA" id="ARBA00022842"/>
    </source>
</evidence>
<dbReference type="GO" id="GO:0005737">
    <property type="term" value="C:cytoplasm"/>
    <property type="evidence" value="ECO:0007669"/>
    <property type="project" value="TreeGrafter"/>
</dbReference>
<dbReference type="PANTHER" id="PTHR10218">
    <property type="entry name" value="GTP-BINDING PROTEIN ALPHA SUBUNIT"/>
    <property type="match status" value="1"/>
</dbReference>
<dbReference type="PRINTS" id="PR01241">
    <property type="entry name" value="GPROTEINAFNG"/>
</dbReference>
<dbReference type="GO" id="GO:0005834">
    <property type="term" value="C:heterotrimeric G-protein complex"/>
    <property type="evidence" value="ECO:0007669"/>
    <property type="project" value="InterPro"/>
</dbReference>
<evidence type="ECO:0000256" key="8">
    <source>
        <dbReference type="SAM" id="MobiDB-lite"/>
    </source>
</evidence>
<dbReference type="GO" id="GO:0001664">
    <property type="term" value="F:G protein-coupled receptor binding"/>
    <property type="evidence" value="ECO:0007669"/>
    <property type="project" value="InterPro"/>
</dbReference>
<dbReference type="Gene3D" id="3.40.50.300">
    <property type="entry name" value="P-loop containing nucleotide triphosphate hydrolases"/>
    <property type="match status" value="1"/>
</dbReference>
<accession>A0A9P5NJ80</accession>
<keyword evidence="3 7" id="KW-0460">Magnesium</keyword>
<organism evidence="9 10">
    <name type="scientific">Gymnopilus junonius</name>
    <name type="common">Spectacular rustgill mushroom</name>
    <name type="synonym">Gymnopilus spectabilis subsp. junonius</name>
    <dbReference type="NCBI Taxonomy" id="109634"/>
    <lineage>
        <taxon>Eukaryota</taxon>
        <taxon>Fungi</taxon>
        <taxon>Dikarya</taxon>
        <taxon>Basidiomycota</taxon>
        <taxon>Agaricomycotina</taxon>
        <taxon>Agaricomycetes</taxon>
        <taxon>Agaricomycetidae</taxon>
        <taxon>Agaricales</taxon>
        <taxon>Agaricineae</taxon>
        <taxon>Hymenogastraceae</taxon>
        <taxon>Gymnopilus</taxon>
    </lineage>
</organism>
<keyword evidence="2 6" id="KW-0547">Nucleotide-binding</keyword>
<evidence type="ECO:0000256" key="4">
    <source>
        <dbReference type="ARBA" id="ARBA00023134"/>
    </source>
</evidence>
<dbReference type="EMBL" id="JADNYJ010000095">
    <property type="protein sequence ID" value="KAF8886614.1"/>
    <property type="molecule type" value="Genomic_DNA"/>
</dbReference>
<gene>
    <name evidence="9" type="ORF">CPB84DRAFT_1787454</name>
</gene>
<dbReference type="SMART" id="SM00275">
    <property type="entry name" value="G_alpha"/>
    <property type="match status" value="1"/>
</dbReference>
<feature type="compositionally biased region" description="Basic residues" evidence="8">
    <location>
        <begin position="1"/>
        <end position="10"/>
    </location>
</feature>
<dbReference type="GO" id="GO:0000750">
    <property type="term" value="P:pheromone-dependent signal transduction involved in conjugation with cellular fusion"/>
    <property type="evidence" value="ECO:0007669"/>
    <property type="project" value="TreeGrafter"/>
</dbReference>
<sequence length="357" mass="41275">MFKVMGRKGPSRAEKEAKARNEEIDRQLMTEALKPKNELKMLFLESGNSGGLELLRQFKLIQQGGYSTSEREAYKDTIYSNAIQAMKFILEAIPELGLTLAPSNNTSSATILSLPSQVEYSVLPHNIAEALRSLWGDLAVQQAVRRSNEFNLNESAVYYFRIMDRLWSPRYIPTDQDIMRCKIRTTGISETNFMVGDTTYKIFHLGGQRGERRKWVHQFDNVTAVMYMVNLAEYDEMLEEDNSVNRLEETFLHFDSVCNSKWFSQTPFILILNHVDRFAAKLHHSPLGDYFPDYRGGNDYDAACDYILNRFVSLNQNTAKRQIYAHYCSNDPQQLKFILSAILDILLQLYLRDKRLL</sequence>
<dbReference type="InterPro" id="IPR001019">
    <property type="entry name" value="Gprotein_alpha_su"/>
</dbReference>
<dbReference type="PANTHER" id="PTHR10218:SF302">
    <property type="entry name" value="GUANINE NUCLEOTIDE-BINDING PROTEIN ALPHA-5 SUBUNIT"/>
    <property type="match status" value="1"/>
</dbReference>
<keyword evidence="1 7" id="KW-0479">Metal-binding</keyword>
<feature type="compositionally biased region" description="Basic and acidic residues" evidence="8">
    <location>
        <begin position="11"/>
        <end position="21"/>
    </location>
</feature>
<name>A0A9P5NJ80_GYMJU</name>
<dbReference type="Pfam" id="PF00503">
    <property type="entry name" value="G-alpha"/>
    <property type="match status" value="1"/>
</dbReference>
<evidence type="ECO:0000256" key="2">
    <source>
        <dbReference type="ARBA" id="ARBA00022741"/>
    </source>
</evidence>
<keyword evidence="10" id="KW-1185">Reference proteome</keyword>
<proteinExistence type="predicted"/>